<dbReference type="Proteomes" id="UP000298663">
    <property type="component" value="Unassembled WGS sequence"/>
</dbReference>
<sequence>MLCLPLNFGAEHASGRRFLVPKQALFKSFSLALEGFPCQYFPVLFVTDGTRCVAENVFRGRQQQQRWPVRQTLGPLPVQVVAFSHRALIKIAFPDK</sequence>
<evidence type="ECO:0000313" key="2">
    <source>
        <dbReference type="Proteomes" id="UP000298663"/>
    </source>
</evidence>
<dbReference type="AlphaFoldDB" id="A0A4V6XW52"/>
<gene>
    <name evidence="1" type="ORF">L596_019019</name>
</gene>
<reference evidence="1 2" key="1">
    <citation type="journal article" date="2015" name="Genome Biol.">
        <title>Comparative genomics of Steinernema reveals deeply conserved gene regulatory networks.</title>
        <authorList>
            <person name="Dillman A.R."/>
            <person name="Macchietto M."/>
            <person name="Porter C.F."/>
            <person name="Rogers A."/>
            <person name="Williams B."/>
            <person name="Antoshechkin I."/>
            <person name="Lee M.M."/>
            <person name="Goodwin Z."/>
            <person name="Lu X."/>
            <person name="Lewis E.E."/>
            <person name="Goodrich-Blair H."/>
            <person name="Stock S.P."/>
            <person name="Adams B.J."/>
            <person name="Sternberg P.W."/>
            <person name="Mortazavi A."/>
        </authorList>
    </citation>
    <scope>NUCLEOTIDE SEQUENCE [LARGE SCALE GENOMIC DNA]</scope>
    <source>
        <strain evidence="1 2">ALL</strain>
    </source>
</reference>
<comment type="caution">
    <text evidence="1">The sequence shown here is derived from an EMBL/GenBank/DDBJ whole genome shotgun (WGS) entry which is preliminary data.</text>
</comment>
<protein>
    <submittedName>
        <fullName evidence="1">Uncharacterized protein</fullName>
    </submittedName>
</protein>
<evidence type="ECO:0000313" key="1">
    <source>
        <dbReference type="EMBL" id="TKR78165.1"/>
    </source>
</evidence>
<dbReference type="OrthoDB" id="269822at2759"/>
<keyword evidence="2" id="KW-1185">Reference proteome</keyword>
<organism evidence="1 2">
    <name type="scientific">Steinernema carpocapsae</name>
    <name type="common">Entomopathogenic nematode</name>
    <dbReference type="NCBI Taxonomy" id="34508"/>
    <lineage>
        <taxon>Eukaryota</taxon>
        <taxon>Metazoa</taxon>
        <taxon>Ecdysozoa</taxon>
        <taxon>Nematoda</taxon>
        <taxon>Chromadorea</taxon>
        <taxon>Rhabditida</taxon>
        <taxon>Tylenchina</taxon>
        <taxon>Panagrolaimomorpha</taxon>
        <taxon>Strongyloidoidea</taxon>
        <taxon>Steinernematidae</taxon>
        <taxon>Steinernema</taxon>
    </lineage>
</organism>
<name>A0A4V6XW52_STECR</name>
<dbReference type="EMBL" id="AZBU02000005">
    <property type="protein sequence ID" value="TKR78165.1"/>
    <property type="molecule type" value="Genomic_DNA"/>
</dbReference>
<reference evidence="1 2" key="2">
    <citation type="journal article" date="2019" name="G3 (Bethesda)">
        <title>Hybrid Assembly of the Genome of the Entomopathogenic Nematode Steinernema carpocapsae Identifies the X-Chromosome.</title>
        <authorList>
            <person name="Serra L."/>
            <person name="Macchietto M."/>
            <person name="Macias-Munoz A."/>
            <person name="McGill C.J."/>
            <person name="Rodriguez I.M."/>
            <person name="Rodriguez B."/>
            <person name="Murad R."/>
            <person name="Mortazavi A."/>
        </authorList>
    </citation>
    <scope>NUCLEOTIDE SEQUENCE [LARGE SCALE GENOMIC DNA]</scope>
    <source>
        <strain evidence="1 2">ALL</strain>
    </source>
</reference>
<accession>A0A4V6XW52</accession>
<proteinExistence type="predicted"/>